<name>A0ACB9IW07_9ASTR</name>
<keyword evidence="2" id="KW-1185">Reference proteome</keyword>
<evidence type="ECO:0000313" key="1">
    <source>
        <dbReference type="EMBL" id="KAI3811698.1"/>
    </source>
</evidence>
<reference evidence="1 2" key="2">
    <citation type="journal article" date="2022" name="Mol. Ecol. Resour.">
        <title>The genomes of chicory, endive, great burdock and yacon provide insights into Asteraceae paleo-polyploidization history and plant inulin production.</title>
        <authorList>
            <person name="Fan W."/>
            <person name="Wang S."/>
            <person name="Wang H."/>
            <person name="Wang A."/>
            <person name="Jiang F."/>
            <person name="Liu H."/>
            <person name="Zhao H."/>
            <person name="Xu D."/>
            <person name="Zhang Y."/>
        </authorList>
    </citation>
    <scope>NUCLEOTIDE SEQUENCE [LARGE SCALE GENOMIC DNA]</scope>
    <source>
        <strain evidence="2">cv. Yunnan</strain>
        <tissue evidence="1">Leaves</tissue>
    </source>
</reference>
<evidence type="ECO:0000313" key="2">
    <source>
        <dbReference type="Proteomes" id="UP001056120"/>
    </source>
</evidence>
<proteinExistence type="predicted"/>
<dbReference type="Proteomes" id="UP001056120">
    <property type="component" value="Linkage Group LG07"/>
</dbReference>
<reference evidence="2" key="1">
    <citation type="journal article" date="2022" name="Mol. Ecol. Resour.">
        <title>The genomes of chicory, endive, great burdock and yacon provide insights into Asteraceae palaeo-polyploidization history and plant inulin production.</title>
        <authorList>
            <person name="Fan W."/>
            <person name="Wang S."/>
            <person name="Wang H."/>
            <person name="Wang A."/>
            <person name="Jiang F."/>
            <person name="Liu H."/>
            <person name="Zhao H."/>
            <person name="Xu D."/>
            <person name="Zhang Y."/>
        </authorList>
    </citation>
    <scope>NUCLEOTIDE SEQUENCE [LARGE SCALE GENOMIC DNA]</scope>
    <source>
        <strain evidence="2">cv. Yunnan</strain>
    </source>
</reference>
<comment type="caution">
    <text evidence="1">The sequence shown here is derived from an EMBL/GenBank/DDBJ whole genome shotgun (WGS) entry which is preliminary data.</text>
</comment>
<accession>A0ACB9IW07</accession>
<organism evidence="1 2">
    <name type="scientific">Smallanthus sonchifolius</name>
    <dbReference type="NCBI Taxonomy" id="185202"/>
    <lineage>
        <taxon>Eukaryota</taxon>
        <taxon>Viridiplantae</taxon>
        <taxon>Streptophyta</taxon>
        <taxon>Embryophyta</taxon>
        <taxon>Tracheophyta</taxon>
        <taxon>Spermatophyta</taxon>
        <taxon>Magnoliopsida</taxon>
        <taxon>eudicotyledons</taxon>
        <taxon>Gunneridae</taxon>
        <taxon>Pentapetalae</taxon>
        <taxon>asterids</taxon>
        <taxon>campanulids</taxon>
        <taxon>Asterales</taxon>
        <taxon>Asteraceae</taxon>
        <taxon>Asteroideae</taxon>
        <taxon>Heliantheae alliance</taxon>
        <taxon>Millerieae</taxon>
        <taxon>Smallanthus</taxon>
    </lineage>
</organism>
<dbReference type="EMBL" id="CM042024">
    <property type="protein sequence ID" value="KAI3811698.1"/>
    <property type="molecule type" value="Genomic_DNA"/>
</dbReference>
<gene>
    <name evidence="1" type="ORF">L1987_21427</name>
</gene>
<protein>
    <submittedName>
        <fullName evidence="1">Uncharacterized protein</fullName>
    </submittedName>
</protein>
<sequence length="162" mass="17603">MHLLKTHQGGLLVRPHNMDTRFLIPKQGIVSRTKWSLVPGSWMQGCTSACLVIGLLVCNSSSEPVLAEAKVNKQDNPSSSTTNFSHGKQVYIDYSVTEIPGDGRCLFRAIAHGACVRSGKSVPNESLQKELADELHARAIESPPPPLSILVITYSYNGKCAM</sequence>